<evidence type="ECO:0008006" key="3">
    <source>
        <dbReference type="Google" id="ProtNLM"/>
    </source>
</evidence>
<dbReference type="SUPFAM" id="SSF81383">
    <property type="entry name" value="F-box domain"/>
    <property type="match status" value="1"/>
</dbReference>
<dbReference type="InterPro" id="IPR036047">
    <property type="entry name" value="F-box-like_dom_sf"/>
</dbReference>
<sequence>MAVLCASMHAKPAFPEHSHHDTMPRFEAIRGTKEQESLNAITLTLGISAIAQRPTSSIAITDTSGSNSGISPAITAPVEPSPHIQSIAVELRLIIFSFVRSAADCSNARLVSRLWNSKIAPDTFKVLQHVRQLEVLNEPDDLNLSELMGILSLNSLQSFAIHKPMRLVSFRQLLRDQAGLRSLGITRITDVLASMALSAWAKEPWIASRLSGLTDVQFGIPADGNYHDILPLLTVIGDSTSKLRRLVLGRHKEFLDGSEPLLDLFNPTKNVSSAALCLTHSTLQNIQLNNSADALAKF</sequence>
<evidence type="ECO:0000313" key="1">
    <source>
        <dbReference type="EMBL" id="KAF2688981.1"/>
    </source>
</evidence>
<proteinExistence type="predicted"/>
<protein>
    <recommendedName>
        <fullName evidence="3">F-box domain-containing protein</fullName>
    </recommendedName>
</protein>
<dbReference type="Proteomes" id="UP000799291">
    <property type="component" value="Unassembled WGS sequence"/>
</dbReference>
<dbReference type="EMBL" id="MU005573">
    <property type="protein sequence ID" value="KAF2688981.1"/>
    <property type="molecule type" value="Genomic_DNA"/>
</dbReference>
<gene>
    <name evidence="1" type="ORF">K458DRAFT_428437</name>
</gene>
<accession>A0A6G1JFG6</accession>
<reference evidence="1" key="1">
    <citation type="journal article" date="2020" name="Stud. Mycol.">
        <title>101 Dothideomycetes genomes: a test case for predicting lifestyles and emergence of pathogens.</title>
        <authorList>
            <person name="Haridas S."/>
            <person name="Albert R."/>
            <person name="Binder M."/>
            <person name="Bloem J."/>
            <person name="Labutti K."/>
            <person name="Salamov A."/>
            <person name="Andreopoulos B."/>
            <person name="Baker S."/>
            <person name="Barry K."/>
            <person name="Bills G."/>
            <person name="Bluhm B."/>
            <person name="Cannon C."/>
            <person name="Castanera R."/>
            <person name="Culley D."/>
            <person name="Daum C."/>
            <person name="Ezra D."/>
            <person name="Gonzalez J."/>
            <person name="Henrissat B."/>
            <person name="Kuo A."/>
            <person name="Liang C."/>
            <person name="Lipzen A."/>
            <person name="Lutzoni F."/>
            <person name="Magnuson J."/>
            <person name="Mondo S."/>
            <person name="Nolan M."/>
            <person name="Ohm R."/>
            <person name="Pangilinan J."/>
            <person name="Park H.-J."/>
            <person name="Ramirez L."/>
            <person name="Alfaro M."/>
            <person name="Sun H."/>
            <person name="Tritt A."/>
            <person name="Yoshinaga Y."/>
            <person name="Zwiers L.-H."/>
            <person name="Turgeon B."/>
            <person name="Goodwin S."/>
            <person name="Spatafora J."/>
            <person name="Crous P."/>
            <person name="Grigoriev I."/>
        </authorList>
    </citation>
    <scope>NUCLEOTIDE SEQUENCE</scope>
    <source>
        <strain evidence="1">CBS 122367</strain>
    </source>
</reference>
<evidence type="ECO:0000313" key="2">
    <source>
        <dbReference type="Proteomes" id="UP000799291"/>
    </source>
</evidence>
<keyword evidence="2" id="KW-1185">Reference proteome</keyword>
<name>A0A6G1JFG6_9PLEO</name>
<dbReference type="AlphaFoldDB" id="A0A6G1JFG6"/>
<organism evidence="1 2">
    <name type="scientific">Lentithecium fluviatile CBS 122367</name>
    <dbReference type="NCBI Taxonomy" id="1168545"/>
    <lineage>
        <taxon>Eukaryota</taxon>
        <taxon>Fungi</taxon>
        <taxon>Dikarya</taxon>
        <taxon>Ascomycota</taxon>
        <taxon>Pezizomycotina</taxon>
        <taxon>Dothideomycetes</taxon>
        <taxon>Pleosporomycetidae</taxon>
        <taxon>Pleosporales</taxon>
        <taxon>Massarineae</taxon>
        <taxon>Lentitheciaceae</taxon>
        <taxon>Lentithecium</taxon>
    </lineage>
</organism>